<protein>
    <submittedName>
        <fullName evidence="1">Uncharacterized protein</fullName>
    </submittedName>
</protein>
<sequence length="63" mass="6919">MPYIQVDNDAIVCVISDSQVVPDADNIYAVESYDTSLLGKRRLADGTFEDVPHPEPPQELAAE</sequence>
<keyword evidence="2" id="KW-1185">Reference proteome</keyword>
<proteinExistence type="predicted"/>
<dbReference type="RefSeq" id="WP_229525172.1">
    <property type="nucleotide sequence ID" value="NZ_JAFFQR010000087.1"/>
</dbReference>
<name>A0ABW4DMP6_9BACL</name>
<comment type="caution">
    <text evidence="1">The sequence shown here is derived from an EMBL/GenBank/DDBJ whole genome shotgun (WGS) entry which is preliminary data.</text>
</comment>
<evidence type="ECO:0000313" key="1">
    <source>
        <dbReference type="EMBL" id="MFD1464215.1"/>
    </source>
</evidence>
<dbReference type="Proteomes" id="UP001597340">
    <property type="component" value="Unassembled WGS sequence"/>
</dbReference>
<reference evidence="2" key="1">
    <citation type="journal article" date="2019" name="Int. J. Syst. Evol. Microbiol.">
        <title>The Global Catalogue of Microorganisms (GCM) 10K type strain sequencing project: providing services to taxonomists for standard genome sequencing and annotation.</title>
        <authorList>
            <consortium name="The Broad Institute Genomics Platform"/>
            <consortium name="The Broad Institute Genome Sequencing Center for Infectious Disease"/>
            <person name="Wu L."/>
            <person name="Ma J."/>
        </authorList>
    </citation>
    <scope>NUCLEOTIDE SEQUENCE [LARGE SCALE GENOMIC DNA]</scope>
    <source>
        <strain evidence="2">CCM 9147</strain>
    </source>
</reference>
<organism evidence="1 2">
    <name type="scientific">Paenibacillus farraposensis</name>
    <dbReference type="NCBI Taxonomy" id="2807095"/>
    <lineage>
        <taxon>Bacteria</taxon>
        <taxon>Bacillati</taxon>
        <taxon>Bacillota</taxon>
        <taxon>Bacilli</taxon>
        <taxon>Bacillales</taxon>
        <taxon>Paenibacillaceae</taxon>
        <taxon>Paenibacillus</taxon>
    </lineage>
</organism>
<dbReference type="EMBL" id="JBHTNZ010000088">
    <property type="protein sequence ID" value="MFD1464215.1"/>
    <property type="molecule type" value="Genomic_DNA"/>
</dbReference>
<evidence type="ECO:0000313" key="2">
    <source>
        <dbReference type="Proteomes" id="UP001597340"/>
    </source>
</evidence>
<accession>A0ABW4DMP6</accession>
<gene>
    <name evidence="1" type="ORF">ACFQ5D_23470</name>
</gene>